<dbReference type="GO" id="GO:0016020">
    <property type="term" value="C:membrane"/>
    <property type="evidence" value="ECO:0007669"/>
    <property type="project" value="TreeGrafter"/>
</dbReference>
<name>A0A835TGY0_CHLIN</name>
<organism evidence="2 3">
    <name type="scientific">Chlamydomonas incerta</name>
    <dbReference type="NCBI Taxonomy" id="51695"/>
    <lineage>
        <taxon>Eukaryota</taxon>
        <taxon>Viridiplantae</taxon>
        <taxon>Chlorophyta</taxon>
        <taxon>core chlorophytes</taxon>
        <taxon>Chlorophyceae</taxon>
        <taxon>CS clade</taxon>
        <taxon>Chlamydomonadales</taxon>
        <taxon>Chlamydomonadaceae</taxon>
        <taxon>Chlamydomonas</taxon>
    </lineage>
</organism>
<feature type="compositionally biased region" description="Low complexity" evidence="1">
    <location>
        <begin position="602"/>
        <end position="611"/>
    </location>
</feature>
<comment type="caution">
    <text evidence="2">The sequence shown here is derived from an EMBL/GenBank/DDBJ whole genome shotgun (WGS) entry which is preliminary data.</text>
</comment>
<dbReference type="GO" id="GO:0004620">
    <property type="term" value="F:phospholipase activity"/>
    <property type="evidence" value="ECO:0007669"/>
    <property type="project" value="TreeGrafter"/>
</dbReference>
<feature type="compositionally biased region" description="Acidic residues" evidence="1">
    <location>
        <begin position="665"/>
        <end position="692"/>
    </location>
</feature>
<dbReference type="GO" id="GO:0071944">
    <property type="term" value="C:cell periphery"/>
    <property type="evidence" value="ECO:0007669"/>
    <property type="project" value="TreeGrafter"/>
</dbReference>
<dbReference type="PANTHER" id="PTHR12393">
    <property type="entry name" value="SPHINGOMYELIN PHOSPHODIESTERASE RELATED"/>
    <property type="match status" value="1"/>
</dbReference>
<reference evidence="2" key="1">
    <citation type="journal article" date="2020" name="bioRxiv">
        <title>Comparative genomics of Chlamydomonas.</title>
        <authorList>
            <person name="Craig R.J."/>
            <person name="Hasan A.R."/>
            <person name="Ness R.W."/>
            <person name="Keightley P.D."/>
        </authorList>
    </citation>
    <scope>NUCLEOTIDE SEQUENCE</scope>
    <source>
        <strain evidence="2">SAG 7.73</strain>
    </source>
</reference>
<protein>
    <submittedName>
        <fullName evidence="2">Uncharacterized protein</fullName>
    </submittedName>
</protein>
<dbReference type="EMBL" id="JAEHOC010000007">
    <property type="protein sequence ID" value="KAG2440134.1"/>
    <property type="molecule type" value="Genomic_DNA"/>
</dbReference>
<keyword evidence="3" id="KW-1185">Reference proteome</keyword>
<feature type="region of interest" description="Disordered" evidence="1">
    <location>
        <begin position="662"/>
        <end position="692"/>
    </location>
</feature>
<accession>A0A835TGY0</accession>
<dbReference type="Proteomes" id="UP000650467">
    <property type="component" value="Unassembled WGS sequence"/>
</dbReference>
<dbReference type="PANTHER" id="PTHR12393:SF6">
    <property type="entry name" value="SPHINGOMYELIN PHOSPHODIESTERASE 2"/>
    <property type="match status" value="1"/>
</dbReference>
<evidence type="ECO:0000256" key="1">
    <source>
        <dbReference type="SAM" id="MobiDB-lite"/>
    </source>
</evidence>
<sequence length="692" mass="73228">MAACERLLAEGCEVRVAAASAAAEAGHLCLCALLWSKRCRDYSSYSDSNFFAKPTDADIVRVAEAACLGGHAHVLEWLEQEAGLYEEAGRRGREYRRQEINVGLAAAAARGGHVSLMRRQLDKLVMAGPTGVRNWAPRLLCDVALGCPLPVFRDLADQWLQLEPPQQPGVPTAAGGAGGALLLHALGSRTPDWREKVALVLARRPDSLAAGLVVQDRWALLLRKNLFMLAAAQPDFEQRLRYLVSEKGARAPEAALVAAAGVGDVGGLRFLLDECGMRLSDYCIREAAACGQLAVLEFLRGRGQLPSWSRSGRALDTSAAPVCVLAATALTMTCPTSQEEVHEAPRFWPRVFEGAAGRGDDVAVLRYLHEQLGAEVQLRPIAEAGSVEQLEWALGVAAGGAGAAAGKAESQGLVFAALAAGNLAAASHLHARGLTPVLPSVGQVVSRLCQRVQIAPDRDVGSFVAVRWLLEQRLAGRAAASNWVGAGGAAAVAAGAWAVGGAAAVARATAVGDAAAVGGGAGEAAMGLADAEWDCLLTEVGVDGRLRGRFSTGQWEWLRAAFLASPVLPHDATAVPTGDGFYSCSPAIKGAVTDMLNKRKQASAGQASAGDAGSGHKAEVEAEARAEREREWVKDVIAARRLVVADVERRFWEWVAYYNDRDHDADVDDDDDDDDDDDEDEDEDEDDEGDDD</sequence>
<dbReference type="OrthoDB" id="548202at2759"/>
<dbReference type="GO" id="GO:0046513">
    <property type="term" value="P:ceramide biosynthetic process"/>
    <property type="evidence" value="ECO:0007669"/>
    <property type="project" value="TreeGrafter"/>
</dbReference>
<feature type="region of interest" description="Disordered" evidence="1">
    <location>
        <begin position="602"/>
        <end position="622"/>
    </location>
</feature>
<proteinExistence type="predicted"/>
<evidence type="ECO:0000313" key="3">
    <source>
        <dbReference type="Proteomes" id="UP000650467"/>
    </source>
</evidence>
<dbReference type="GO" id="GO:0005783">
    <property type="term" value="C:endoplasmic reticulum"/>
    <property type="evidence" value="ECO:0007669"/>
    <property type="project" value="TreeGrafter"/>
</dbReference>
<dbReference type="GO" id="GO:0030149">
    <property type="term" value="P:sphingolipid catabolic process"/>
    <property type="evidence" value="ECO:0007669"/>
    <property type="project" value="TreeGrafter"/>
</dbReference>
<evidence type="ECO:0000313" key="2">
    <source>
        <dbReference type="EMBL" id="KAG2440134.1"/>
    </source>
</evidence>
<dbReference type="AlphaFoldDB" id="A0A835TGY0"/>
<gene>
    <name evidence="2" type="ORF">HXX76_004247</name>
</gene>